<dbReference type="PANTHER" id="PTHR40129">
    <property type="entry name" value="KETOPANTOATE REDUCTASE N-TERMINAL DOMAIN-CONTAINING PROTEIN"/>
    <property type="match status" value="1"/>
</dbReference>
<proteinExistence type="predicted"/>
<evidence type="ECO:0000313" key="2">
    <source>
        <dbReference type="EMBL" id="TFK49838.1"/>
    </source>
</evidence>
<keyword evidence="3" id="KW-1185">Reference proteome</keyword>
<dbReference type="AlphaFoldDB" id="A0A5C3N1B6"/>
<sequence>MVVRAGGGHHSGCRASHLFTSGSLRVFWRGIHSSPLASHIVTGLPPAQNFGGPSVKTPGLAGVRALGQKVVCPVSIPLRAFISLQNLRDGAAAGAMLLPSTTASSRFLGKAARKSSVLRGDRVLHDYSLDSPAGSTRDRSLPGTAGLSNAMQLFCHCGLTYQGHEERFENELKCNESLKLCRGSTGVLRSSNDPVVLLDCIVLHSGNQDCLHTSRHHAKSSSQSLPWVREALIRDPNGISNARRRRLPRRGIRWAITLPDAGTALIVFPMRVSGASEKLVMHFQKTHEVVIVGDMGHRPTAKNSGIGRVHSGDMTWYDRYSEFDASNPGSNTENKLLSLSPDTPTTVLNVCGLWGGSRHVRNWVGRVAPTKEALKAKKYQQVFFLSLTISTRHSTRWAVTIYFGPVRMRLIWLLPRRVRELMGDKGSQALPRSQQQTGRALDGTSFELGIASGAWGPCNSIRTRKDDKDMPSGRAGPHPAHNVRSIIPRRTAGDSPPQCPILPMEDAHQAGRTLSHKSEIQKSIANLIIEAGDA</sequence>
<dbReference type="OrthoDB" id="674948at2759"/>
<dbReference type="STRING" id="5364.A0A5C3N1B6"/>
<dbReference type="Proteomes" id="UP000305948">
    <property type="component" value="Unassembled WGS sequence"/>
</dbReference>
<feature type="region of interest" description="Disordered" evidence="1">
    <location>
        <begin position="459"/>
        <end position="482"/>
    </location>
</feature>
<evidence type="ECO:0000313" key="3">
    <source>
        <dbReference type="Proteomes" id="UP000305948"/>
    </source>
</evidence>
<name>A0A5C3N1B6_9AGAM</name>
<accession>A0A5C3N1B6</accession>
<gene>
    <name evidence="2" type="ORF">OE88DRAFT_1755903</name>
</gene>
<dbReference type="PANTHER" id="PTHR40129:SF2">
    <property type="entry name" value="KETOPANTOATE REDUCTASE N-TERMINAL DOMAIN-CONTAINING PROTEIN"/>
    <property type="match status" value="1"/>
</dbReference>
<organism evidence="2 3">
    <name type="scientific">Heliocybe sulcata</name>
    <dbReference type="NCBI Taxonomy" id="5364"/>
    <lineage>
        <taxon>Eukaryota</taxon>
        <taxon>Fungi</taxon>
        <taxon>Dikarya</taxon>
        <taxon>Basidiomycota</taxon>
        <taxon>Agaricomycotina</taxon>
        <taxon>Agaricomycetes</taxon>
        <taxon>Gloeophyllales</taxon>
        <taxon>Gloeophyllaceae</taxon>
        <taxon>Heliocybe</taxon>
    </lineage>
</organism>
<dbReference type="EMBL" id="ML213515">
    <property type="protein sequence ID" value="TFK49838.1"/>
    <property type="molecule type" value="Genomic_DNA"/>
</dbReference>
<reference evidence="2 3" key="1">
    <citation type="journal article" date="2019" name="Nat. Ecol. Evol.">
        <title>Megaphylogeny resolves global patterns of mushroom evolution.</title>
        <authorList>
            <person name="Varga T."/>
            <person name="Krizsan K."/>
            <person name="Foldi C."/>
            <person name="Dima B."/>
            <person name="Sanchez-Garcia M."/>
            <person name="Sanchez-Ramirez S."/>
            <person name="Szollosi G.J."/>
            <person name="Szarkandi J.G."/>
            <person name="Papp V."/>
            <person name="Albert L."/>
            <person name="Andreopoulos W."/>
            <person name="Angelini C."/>
            <person name="Antonin V."/>
            <person name="Barry K.W."/>
            <person name="Bougher N.L."/>
            <person name="Buchanan P."/>
            <person name="Buyck B."/>
            <person name="Bense V."/>
            <person name="Catcheside P."/>
            <person name="Chovatia M."/>
            <person name="Cooper J."/>
            <person name="Damon W."/>
            <person name="Desjardin D."/>
            <person name="Finy P."/>
            <person name="Geml J."/>
            <person name="Haridas S."/>
            <person name="Hughes K."/>
            <person name="Justo A."/>
            <person name="Karasinski D."/>
            <person name="Kautmanova I."/>
            <person name="Kiss B."/>
            <person name="Kocsube S."/>
            <person name="Kotiranta H."/>
            <person name="LaButti K.M."/>
            <person name="Lechner B.E."/>
            <person name="Liimatainen K."/>
            <person name="Lipzen A."/>
            <person name="Lukacs Z."/>
            <person name="Mihaltcheva S."/>
            <person name="Morgado L.N."/>
            <person name="Niskanen T."/>
            <person name="Noordeloos M.E."/>
            <person name="Ohm R.A."/>
            <person name="Ortiz-Santana B."/>
            <person name="Ovrebo C."/>
            <person name="Racz N."/>
            <person name="Riley R."/>
            <person name="Savchenko A."/>
            <person name="Shiryaev A."/>
            <person name="Soop K."/>
            <person name="Spirin V."/>
            <person name="Szebenyi C."/>
            <person name="Tomsovsky M."/>
            <person name="Tulloss R.E."/>
            <person name="Uehling J."/>
            <person name="Grigoriev I.V."/>
            <person name="Vagvolgyi C."/>
            <person name="Papp T."/>
            <person name="Martin F.M."/>
            <person name="Miettinen O."/>
            <person name="Hibbett D.S."/>
            <person name="Nagy L.G."/>
        </authorList>
    </citation>
    <scope>NUCLEOTIDE SEQUENCE [LARGE SCALE GENOMIC DNA]</scope>
    <source>
        <strain evidence="2 3">OMC1185</strain>
    </source>
</reference>
<protein>
    <submittedName>
        <fullName evidence="2">Uncharacterized protein</fullName>
    </submittedName>
</protein>
<evidence type="ECO:0000256" key="1">
    <source>
        <dbReference type="SAM" id="MobiDB-lite"/>
    </source>
</evidence>